<gene>
    <name evidence="2" type="ORF">I316_00073</name>
</gene>
<evidence type="ECO:0000313" key="3">
    <source>
        <dbReference type="Proteomes" id="UP000092666"/>
    </source>
</evidence>
<protein>
    <submittedName>
        <fullName evidence="2">Uncharacterized protein</fullName>
    </submittedName>
</protein>
<sequence length="148" mass="15340">MSQTNSQIGTATASALTEHEAQELEATLQHRSRTDETANTDYATLRKDRSDYRWNATNLPGCEATTLKQDTYNSTSRALYEKYCGASTGGTDVNGSNHGGGGGFDWASEPSGLASSDVNTGGEGITSGTAGNEAAETASQGHGVGNVQ</sequence>
<evidence type="ECO:0000256" key="1">
    <source>
        <dbReference type="SAM" id="MobiDB-lite"/>
    </source>
</evidence>
<keyword evidence="3" id="KW-1185">Reference proteome</keyword>
<feature type="region of interest" description="Disordered" evidence="1">
    <location>
        <begin position="87"/>
        <end position="148"/>
    </location>
</feature>
<dbReference type="AlphaFoldDB" id="A0A1B9H3K9"/>
<dbReference type="Proteomes" id="UP000092666">
    <property type="component" value="Unassembled WGS sequence"/>
</dbReference>
<evidence type="ECO:0000313" key="2">
    <source>
        <dbReference type="EMBL" id="OCF37849.1"/>
    </source>
</evidence>
<proteinExistence type="predicted"/>
<dbReference type="EMBL" id="KI669492">
    <property type="protein sequence ID" value="OCF37849.1"/>
    <property type="molecule type" value="Genomic_DNA"/>
</dbReference>
<organism evidence="2 3">
    <name type="scientific">Kwoniella heveanensis BCC8398</name>
    <dbReference type="NCBI Taxonomy" id="1296120"/>
    <lineage>
        <taxon>Eukaryota</taxon>
        <taxon>Fungi</taxon>
        <taxon>Dikarya</taxon>
        <taxon>Basidiomycota</taxon>
        <taxon>Agaricomycotina</taxon>
        <taxon>Tremellomycetes</taxon>
        <taxon>Tremellales</taxon>
        <taxon>Cryptococcaceae</taxon>
        <taxon>Kwoniella</taxon>
    </lineage>
</organism>
<feature type="region of interest" description="Disordered" evidence="1">
    <location>
        <begin position="1"/>
        <end position="44"/>
    </location>
</feature>
<name>A0A1B9H3K9_9TREE</name>
<reference evidence="3" key="2">
    <citation type="submission" date="2013-12" db="EMBL/GenBank/DDBJ databases">
        <title>Evolution of pathogenesis and genome organization in the Tremellales.</title>
        <authorList>
            <person name="Cuomo C."/>
            <person name="Litvintseva A."/>
            <person name="Heitman J."/>
            <person name="Chen Y."/>
            <person name="Sun S."/>
            <person name="Springer D."/>
            <person name="Dromer F."/>
            <person name="Young S."/>
            <person name="Zeng Q."/>
            <person name="Chapman S."/>
            <person name="Gujja S."/>
            <person name="Saif S."/>
            <person name="Birren B."/>
        </authorList>
    </citation>
    <scope>NUCLEOTIDE SEQUENCE [LARGE SCALE GENOMIC DNA]</scope>
    <source>
        <strain evidence="3">BCC8398</strain>
    </source>
</reference>
<reference evidence="2 3" key="1">
    <citation type="submission" date="2013-07" db="EMBL/GenBank/DDBJ databases">
        <title>The Genome Sequence of Cryptococcus heveanensis BCC8398.</title>
        <authorList>
            <consortium name="The Broad Institute Genome Sequencing Platform"/>
            <person name="Cuomo C."/>
            <person name="Litvintseva A."/>
            <person name="Chen Y."/>
            <person name="Heitman J."/>
            <person name="Sun S."/>
            <person name="Springer D."/>
            <person name="Dromer F."/>
            <person name="Young S.K."/>
            <person name="Zeng Q."/>
            <person name="Gargeya S."/>
            <person name="Fitzgerald M."/>
            <person name="Abouelleil A."/>
            <person name="Alvarado L."/>
            <person name="Berlin A.M."/>
            <person name="Chapman S.B."/>
            <person name="Dewar J."/>
            <person name="Goldberg J."/>
            <person name="Griggs A."/>
            <person name="Gujja S."/>
            <person name="Hansen M."/>
            <person name="Howarth C."/>
            <person name="Imamovic A."/>
            <person name="Larimer J."/>
            <person name="McCowan C."/>
            <person name="Murphy C."/>
            <person name="Pearson M."/>
            <person name="Priest M."/>
            <person name="Roberts A."/>
            <person name="Saif S."/>
            <person name="Shea T."/>
            <person name="Sykes S."/>
            <person name="Wortman J."/>
            <person name="Nusbaum C."/>
            <person name="Birren B."/>
        </authorList>
    </citation>
    <scope>NUCLEOTIDE SEQUENCE [LARGE SCALE GENOMIC DNA]</scope>
    <source>
        <strain evidence="2 3">BCC8398</strain>
    </source>
</reference>
<feature type="compositionally biased region" description="Polar residues" evidence="1">
    <location>
        <begin position="1"/>
        <end position="15"/>
    </location>
</feature>
<accession>A0A1B9H3K9</accession>